<dbReference type="GO" id="GO:0008236">
    <property type="term" value="F:serine-type peptidase activity"/>
    <property type="evidence" value="ECO:0007669"/>
    <property type="project" value="UniProtKB-KW"/>
</dbReference>
<keyword evidence="2" id="KW-0645">Protease</keyword>
<dbReference type="PANTHER" id="PTHR43019">
    <property type="entry name" value="SERINE ENDOPROTEASE DEGS"/>
    <property type="match status" value="1"/>
</dbReference>
<evidence type="ECO:0000256" key="4">
    <source>
        <dbReference type="ARBA" id="ARBA00022801"/>
    </source>
</evidence>
<dbReference type="Gene3D" id="2.40.10.10">
    <property type="entry name" value="Trypsin-like serine proteases"/>
    <property type="match status" value="2"/>
</dbReference>
<dbReference type="InterPro" id="IPR009003">
    <property type="entry name" value="Peptidase_S1_PA"/>
</dbReference>
<organism evidence="6">
    <name type="scientific">marine metagenome</name>
    <dbReference type="NCBI Taxonomy" id="408172"/>
    <lineage>
        <taxon>unclassified sequences</taxon>
        <taxon>metagenomes</taxon>
        <taxon>ecological metagenomes</taxon>
    </lineage>
</organism>
<name>A0A382NLB2_9ZZZZ</name>
<dbReference type="PANTHER" id="PTHR43019:SF23">
    <property type="entry name" value="PROTEASE DO-LIKE 5, CHLOROPLASTIC"/>
    <property type="match status" value="1"/>
</dbReference>
<evidence type="ECO:0000256" key="2">
    <source>
        <dbReference type="ARBA" id="ARBA00022670"/>
    </source>
</evidence>
<keyword evidence="3" id="KW-0732">Signal</keyword>
<feature type="non-terminal residue" evidence="6">
    <location>
        <position position="266"/>
    </location>
</feature>
<evidence type="ECO:0008006" key="7">
    <source>
        <dbReference type="Google" id="ProtNLM"/>
    </source>
</evidence>
<feature type="non-terminal residue" evidence="6">
    <location>
        <position position="1"/>
    </location>
</feature>
<dbReference type="GO" id="GO:0006508">
    <property type="term" value="P:proteolysis"/>
    <property type="evidence" value="ECO:0007669"/>
    <property type="project" value="UniProtKB-KW"/>
</dbReference>
<protein>
    <recommendedName>
        <fullName evidence="7">Serine protease</fullName>
    </recommendedName>
</protein>
<keyword evidence="5" id="KW-0720">Serine protease</keyword>
<reference evidence="6" key="1">
    <citation type="submission" date="2018-05" db="EMBL/GenBank/DDBJ databases">
        <authorList>
            <person name="Lanie J.A."/>
            <person name="Ng W.-L."/>
            <person name="Kazmierczak K.M."/>
            <person name="Andrzejewski T.M."/>
            <person name="Davidsen T.M."/>
            <person name="Wayne K.J."/>
            <person name="Tettelin H."/>
            <person name="Glass J.I."/>
            <person name="Rusch D."/>
            <person name="Podicherti R."/>
            <person name="Tsui H.-C.T."/>
            <person name="Winkler M.E."/>
        </authorList>
    </citation>
    <scope>NUCLEOTIDE SEQUENCE</scope>
</reference>
<accession>A0A382NLB2</accession>
<gene>
    <name evidence="6" type="ORF">METZ01_LOCUS314848</name>
</gene>
<dbReference type="EMBL" id="UINC01101296">
    <property type="protein sequence ID" value="SVC61994.1"/>
    <property type="molecule type" value="Genomic_DNA"/>
</dbReference>
<dbReference type="PRINTS" id="PR00839">
    <property type="entry name" value="V8PROTEASE"/>
</dbReference>
<evidence type="ECO:0000256" key="3">
    <source>
        <dbReference type="ARBA" id="ARBA00022729"/>
    </source>
</evidence>
<dbReference type="SUPFAM" id="SSF50494">
    <property type="entry name" value="Trypsin-like serine proteases"/>
    <property type="match status" value="1"/>
</dbReference>
<sequence>VGFVAYSLTGPSPREQLVLAVHGLGNSYSSSVAGDLIERGQENAELSEKPNGKTEFVAVASRRFDPARLEIDEKDKDSLDLFTNIAPLVAKVEVRRCHDWRMLHTGSATAFLIGTNHAITAWHVVEGQADIRLKFTRVGYNSQAWVAAVDKSRDLAVLWVEDPPPGVSLPSEFLTLPEEFLPFSKELDGVDQVAMIGHPEGGTLHYSSGTVVEAHQWWLGKEGTQVVTSAYGAPGSSGSPLVDSNGRLLGMVHSGSKRTQEAMALY</sequence>
<comment type="similarity">
    <text evidence="1">Belongs to the peptidase S1B family.</text>
</comment>
<evidence type="ECO:0000313" key="6">
    <source>
        <dbReference type="EMBL" id="SVC61994.1"/>
    </source>
</evidence>
<dbReference type="Pfam" id="PF13365">
    <property type="entry name" value="Trypsin_2"/>
    <property type="match status" value="1"/>
</dbReference>
<evidence type="ECO:0000256" key="1">
    <source>
        <dbReference type="ARBA" id="ARBA00008764"/>
    </source>
</evidence>
<keyword evidence="4" id="KW-0378">Hydrolase</keyword>
<evidence type="ECO:0000256" key="5">
    <source>
        <dbReference type="ARBA" id="ARBA00022825"/>
    </source>
</evidence>
<dbReference type="InterPro" id="IPR008256">
    <property type="entry name" value="Peptidase_S1B"/>
</dbReference>
<proteinExistence type="inferred from homology"/>
<dbReference type="AlphaFoldDB" id="A0A382NLB2"/>
<dbReference type="InterPro" id="IPR043504">
    <property type="entry name" value="Peptidase_S1_PA_chymotrypsin"/>
</dbReference>